<dbReference type="InterPro" id="IPR050246">
    <property type="entry name" value="Class_II_FBP_aldolase"/>
</dbReference>
<feature type="binding site" evidence="2">
    <location>
        <position position="110"/>
    </location>
    <ligand>
        <name>Zn(2+)</name>
        <dbReference type="ChEBI" id="CHEBI:29105"/>
        <label>2</label>
    </ligand>
</feature>
<feature type="binding site" evidence="2">
    <location>
        <position position="234"/>
    </location>
    <ligand>
        <name>Zn(2+)</name>
        <dbReference type="ChEBI" id="CHEBI:29105"/>
        <label>1</label>
        <note>catalytic</note>
    </ligand>
</feature>
<name>A0A506XYH0_9MICO</name>
<dbReference type="PANTHER" id="PTHR30304:SF0">
    <property type="entry name" value="D-TAGATOSE-1,6-BISPHOSPHATE ALDOLASE SUBUNIT GATY-RELATED"/>
    <property type="match status" value="1"/>
</dbReference>
<dbReference type="GO" id="GO:0008270">
    <property type="term" value="F:zinc ion binding"/>
    <property type="evidence" value="ECO:0007669"/>
    <property type="project" value="InterPro"/>
</dbReference>
<dbReference type="InterPro" id="IPR013785">
    <property type="entry name" value="Aldolase_TIM"/>
</dbReference>
<comment type="cofactor">
    <cofactor evidence="2">
        <name>Zn(2+)</name>
        <dbReference type="ChEBI" id="CHEBI:29105"/>
    </cofactor>
    <text evidence="2">Binds 2 Zn(2+) ions per subunit. One is catalytic and the other provides a structural contribution.</text>
</comment>
<dbReference type="GO" id="GO:0005975">
    <property type="term" value="P:carbohydrate metabolic process"/>
    <property type="evidence" value="ECO:0007669"/>
    <property type="project" value="InterPro"/>
</dbReference>
<dbReference type="PANTHER" id="PTHR30304">
    <property type="entry name" value="D-TAGATOSE-1,6-BISPHOSPHATE ALDOLASE"/>
    <property type="match status" value="1"/>
</dbReference>
<evidence type="ECO:0000256" key="1">
    <source>
        <dbReference type="PIRSR" id="PIRSR001359-1"/>
    </source>
</evidence>
<feature type="active site" description="Proton donor" evidence="1">
    <location>
        <position position="84"/>
    </location>
</feature>
<evidence type="ECO:0000256" key="2">
    <source>
        <dbReference type="PIRSR" id="PIRSR001359-3"/>
    </source>
</evidence>
<protein>
    <submittedName>
        <fullName evidence="3">Class II fructose-bisphosphate aldolase</fullName>
    </submittedName>
</protein>
<keyword evidence="4" id="KW-1185">Reference proteome</keyword>
<evidence type="ECO:0000313" key="4">
    <source>
        <dbReference type="Proteomes" id="UP000316252"/>
    </source>
</evidence>
<feature type="binding site" evidence="2">
    <location>
        <position position="85"/>
    </location>
    <ligand>
        <name>Zn(2+)</name>
        <dbReference type="ChEBI" id="CHEBI:29105"/>
        <label>1</label>
        <note>catalytic</note>
    </ligand>
</feature>
<keyword evidence="2" id="KW-0479">Metal-binding</keyword>
<dbReference type="SUPFAM" id="SSF51569">
    <property type="entry name" value="Aldolase"/>
    <property type="match status" value="2"/>
</dbReference>
<reference evidence="3 4" key="1">
    <citation type="submission" date="2019-06" db="EMBL/GenBank/DDBJ databases">
        <authorList>
            <person name="Li F."/>
        </authorList>
    </citation>
    <scope>NUCLEOTIDE SEQUENCE [LARGE SCALE GENOMIC DNA]</scope>
    <source>
        <strain evidence="3 4">10F1D-1</strain>
    </source>
</reference>
<dbReference type="OrthoDB" id="9803995at2"/>
<feature type="binding site" evidence="2">
    <location>
        <position position="262"/>
    </location>
    <ligand>
        <name>Zn(2+)</name>
        <dbReference type="ChEBI" id="CHEBI:29105"/>
        <label>1</label>
        <note>catalytic</note>
    </ligand>
</feature>
<dbReference type="GO" id="GO:0016832">
    <property type="term" value="F:aldehyde-lyase activity"/>
    <property type="evidence" value="ECO:0007669"/>
    <property type="project" value="InterPro"/>
</dbReference>
<comment type="caution">
    <text evidence="3">The sequence shown here is derived from an EMBL/GenBank/DDBJ whole genome shotgun (WGS) entry which is preliminary data.</text>
</comment>
<dbReference type="Pfam" id="PF01116">
    <property type="entry name" value="F_bP_aldolase"/>
    <property type="match status" value="2"/>
</dbReference>
<dbReference type="Proteomes" id="UP000316252">
    <property type="component" value="Unassembled WGS sequence"/>
</dbReference>
<dbReference type="RefSeq" id="WP_141164291.1">
    <property type="nucleotide sequence ID" value="NZ_VHQG01000004.1"/>
</dbReference>
<dbReference type="Gene3D" id="3.20.20.70">
    <property type="entry name" value="Aldolase class I"/>
    <property type="match status" value="2"/>
</dbReference>
<sequence length="333" mass="32722">MTLARSGDLVAAAARRGGAVAAINAITLEHVEAIVTGAVDADRAVIVQLSENATLFHGSDPVPLLSAARALAVAAPVPVSLHLDHVQDSGLLALSLDVAASVGLSSVMVDAARLDYADNVAETAAFAARGHALDLSAVSFAGAPSEPGASPEREAVMGADVGAGSSAGGPAAGGPSVSGATAASTGLFVEAELGEVGGKDGAHAPGVRTDPDEAATFVAATDVDALAVAVGSSHAMTSRTAALDLDLIERLAAAVPVPLVLHGSSGVPDELLVAAARAGIRKINVGTALNVVGTAALRAALAERPDAVDPRKPLAASRAAMSAEVTRILTLLP</sequence>
<organism evidence="3 4">
    <name type="scientific">Schumannella soli</name>
    <dbReference type="NCBI Taxonomy" id="2590779"/>
    <lineage>
        <taxon>Bacteria</taxon>
        <taxon>Bacillati</taxon>
        <taxon>Actinomycetota</taxon>
        <taxon>Actinomycetes</taxon>
        <taxon>Micrococcales</taxon>
        <taxon>Microbacteriaceae</taxon>
        <taxon>Schumannella</taxon>
    </lineage>
</organism>
<dbReference type="InterPro" id="IPR000771">
    <property type="entry name" value="FBA_II"/>
</dbReference>
<gene>
    <name evidence="3" type="ORF">FJ657_13795</name>
</gene>
<proteinExistence type="predicted"/>
<keyword evidence="2" id="KW-0862">Zinc</keyword>
<dbReference type="AlphaFoldDB" id="A0A506XYH0"/>
<feature type="binding site" evidence="2">
    <location>
        <position position="192"/>
    </location>
    <ligand>
        <name>Zn(2+)</name>
        <dbReference type="ChEBI" id="CHEBI:29105"/>
        <label>2</label>
    </ligand>
</feature>
<dbReference type="EMBL" id="VHQG01000004">
    <property type="protein sequence ID" value="TPW74653.1"/>
    <property type="molecule type" value="Genomic_DNA"/>
</dbReference>
<dbReference type="PIRSF" id="PIRSF001359">
    <property type="entry name" value="F_bP_aldolase_II"/>
    <property type="match status" value="1"/>
</dbReference>
<accession>A0A506XYH0</accession>
<evidence type="ECO:0000313" key="3">
    <source>
        <dbReference type="EMBL" id="TPW74653.1"/>
    </source>
</evidence>